<evidence type="ECO:0000313" key="6">
    <source>
        <dbReference type="Proteomes" id="UP001165121"/>
    </source>
</evidence>
<feature type="coiled-coil region" evidence="1">
    <location>
        <begin position="437"/>
        <end position="467"/>
    </location>
</feature>
<feature type="region of interest" description="Disordered" evidence="2">
    <location>
        <begin position="1078"/>
        <end position="1115"/>
    </location>
</feature>
<dbReference type="Gene3D" id="3.30.70.270">
    <property type="match status" value="1"/>
</dbReference>
<dbReference type="InterPro" id="IPR043128">
    <property type="entry name" value="Rev_trsase/Diguanyl_cyclase"/>
</dbReference>
<sequence>MLEQSVIGPLGTATRLPVVATAEITAQLAEMIEASANAPTTEIAETAEMATVRGVPMIAENDAVTRLSGPAMVLVQHAEAAGTQHTSAIGGANSASRFMMRDAARCSSAWTSSPSSSAPPSTSQRLPDEVEIPLIESRSAWLTDGDRVSDGPAESLSIPARMIAEFTLRRIQPSEDTHEFGVRRTKNWIPTVAHSSRGKPTRALLTNVSGKPVWSPAHFPVILWAPHGELPPDDGYIRLNSAEYSDWQVIAYEAAMDKDLLKREQQPYAAWLARQPPAVERRQYAVPKDVMKRSPRRVDNGEAGLTCAQQLELLGRAAAASAKSASDRTEAAVTSTKYARDGLHKSETTESTVDDSVHYEPAESAGDDPASSVQAVATSCELTDCDVAEPAAAAPTDAAEWDDGPNAGAAHQSRLGVTILGAKSPDQASEREHLSRVDFARHETAELKEALRTARELSAELSSDSEEGSLVREAIDSLLSDEIEVSDVALADDPEEDLRLRFVAAMATCEDESITVVDNSATDPAEFECSANEIDLEDYAHELAFLPDLTDSTSTVLDYGGSNVVCSAHTPSQRERLVKALKAQEGGVPDPFQPIRHRLRLEWFTRRRMAAASVPKINRVDFIPNPILGFIIKLSPATSHGIRPNPAKLAAITELLFPTSKKGMQGFLGALKYYSRFIQNMAVYGAVLYQLKDGDFADGGDLAAAMLAFAELKTKVANAPILRHFDSAKEVHIMLFANAWALSSTLLQPHDGLLYPVRFCGRVLKENEVNYHPVEKEVLALLHILKVGHTLFAGKTLHVYTRLSSLEWVFTSKSLYGRAVSFAVLLSPYHLKVKRIRELDADFAQLLQATVTPHIGLDESVSHLAPPSKHSAIVRLDPELLYAHAPQDFVGHALSFDGSAKTEKNGGYGSCSWILWSLPSWDIVMAASPHIPSTTVNIAEYTGMNNGVMAALERGLTDLGIVGDSRLAIQQSIGVMACKKDALQLELARHKKLIDQLSSVRYLHVLRHYNAASGSLATEALESKMGRVVLSSDRKTELNELNRVSEILYTSTDSADLGEPRAEMTVMTRRQTRRVHFEDKANKDSAGISQNTGLHYKEANSPNPRLKDSNSSRPELLNGSAELKIKQKLKSVRAESLTQRILTRW</sequence>
<dbReference type="SUPFAM" id="SSF56672">
    <property type="entry name" value="DNA/RNA polymerases"/>
    <property type="match status" value="1"/>
</dbReference>
<evidence type="ECO:0000313" key="5">
    <source>
        <dbReference type="EMBL" id="GMF40702.1"/>
    </source>
</evidence>
<dbReference type="GO" id="GO:0003676">
    <property type="term" value="F:nucleic acid binding"/>
    <property type="evidence" value="ECO:0007669"/>
    <property type="project" value="InterPro"/>
</dbReference>
<dbReference type="PANTHER" id="PTHR33064">
    <property type="entry name" value="POL PROTEIN"/>
    <property type="match status" value="1"/>
</dbReference>
<feature type="compositionally biased region" description="Basic and acidic residues" evidence="2">
    <location>
        <begin position="338"/>
        <end position="348"/>
    </location>
</feature>
<dbReference type="InterPro" id="IPR002156">
    <property type="entry name" value="RNaseH_domain"/>
</dbReference>
<dbReference type="GO" id="GO:0004523">
    <property type="term" value="F:RNA-DNA hybrid ribonuclease activity"/>
    <property type="evidence" value="ECO:0007669"/>
    <property type="project" value="InterPro"/>
</dbReference>
<dbReference type="Pfam" id="PF17919">
    <property type="entry name" value="RT_RNaseH_2"/>
    <property type="match status" value="1"/>
</dbReference>
<dbReference type="Pfam" id="PF13456">
    <property type="entry name" value="RVT_3"/>
    <property type="match status" value="1"/>
</dbReference>
<dbReference type="InterPro" id="IPR051320">
    <property type="entry name" value="Viral_Replic_Matur_Polypro"/>
</dbReference>
<dbReference type="InterPro" id="IPR041577">
    <property type="entry name" value="RT_RNaseH_2"/>
</dbReference>
<feature type="region of interest" description="Disordered" evidence="2">
    <location>
        <begin position="321"/>
        <end position="375"/>
    </location>
</feature>
<dbReference type="EMBL" id="BSXT01001274">
    <property type="protein sequence ID" value="GMF40702.1"/>
    <property type="molecule type" value="Genomic_DNA"/>
</dbReference>
<accession>A0A9W6XKU8</accession>
<feature type="domain" description="Reverse transcriptase/retrotransposon-derived protein RNase H-like" evidence="4">
    <location>
        <begin position="708"/>
        <end position="798"/>
    </location>
</feature>
<dbReference type="Proteomes" id="UP001165121">
    <property type="component" value="Unassembled WGS sequence"/>
</dbReference>
<dbReference type="AlphaFoldDB" id="A0A9W6XKU8"/>
<dbReference type="SUPFAM" id="SSF53098">
    <property type="entry name" value="Ribonuclease H-like"/>
    <property type="match status" value="1"/>
</dbReference>
<dbReference type="OrthoDB" id="124931at2759"/>
<dbReference type="InterPro" id="IPR043502">
    <property type="entry name" value="DNA/RNA_pol_sf"/>
</dbReference>
<comment type="caution">
    <text evidence="5">The sequence shown here is derived from an EMBL/GenBank/DDBJ whole genome shotgun (WGS) entry which is preliminary data.</text>
</comment>
<evidence type="ECO:0000256" key="1">
    <source>
        <dbReference type="SAM" id="Coils"/>
    </source>
</evidence>
<dbReference type="PANTHER" id="PTHR33064:SF37">
    <property type="entry name" value="RIBONUCLEASE H"/>
    <property type="match status" value="1"/>
</dbReference>
<dbReference type="Gene3D" id="3.30.420.10">
    <property type="entry name" value="Ribonuclease H-like superfamily/Ribonuclease H"/>
    <property type="match status" value="1"/>
</dbReference>
<keyword evidence="1" id="KW-0175">Coiled coil</keyword>
<dbReference type="InterPro" id="IPR036397">
    <property type="entry name" value="RNaseH_sf"/>
</dbReference>
<organism evidence="5 6">
    <name type="scientific">Phytophthora fragariaefolia</name>
    <dbReference type="NCBI Taxonomy" id="1490495"/>
    <lineage>
        <taxon>Eukaryota</taxon>
        <taxon>Sar</taxon>
        <taxon>Stramenopiles</taxon>
        <taxon>Oomycota</taxon>
        <taxon>Peronosporomycetes</taxon>
        <taxon>Peronosporales</taxon>
        <taxon>Peronosporaceae</taxon>
        <taxon>Phytophthora</taxon>
    </lineage>
</organism>
<feature type="domain" description="RNase H type-1" evidence="3">
    <location>
        <begin position="904"/>
        <end position="1020"/>
    </location>
</feature>
<name>A0A9W6XKU8_9STRA</name>
<evidence type="ECO:0000259" key="3">
    <source>
        <dbReference type="Pfam" id="PF13456"/>
    </source>
</evidence>
<gene>
    <name evidence="5" type="ORF">Pfra01_001259000</name>
</gene>
<protein>
    <submittedName>
        <fullName evidence="5">Unnamed protein product</fullName>
    </submittedName>
</protein>
<reference evidence="5" key="1">
    <citation type="submission" date="2023-04" db="EMBL/GenBank/DDBJ databases">
        <title>Phytophthora fragariaefolia NBRC 109709.</title>
        <authorList>
            <person name="Ichikawa N."/>
            <person name="Sato H."/>
            <person name="Tonouchi N."/>
        </authorList>
    </citation>
    <scope>NUCLEOTIDE SEQUENCE</scope>
    <source>
        <strain evidence="5">NBRC 109709</strain>
    </source>
</reference>
<evidence type="ECO:0000259" key="4">
    <source>
        <dbReference type="Pfam" id="PF17919"/>
    </source>
</evidence>
<proteinExistence type="predicted"/>
<evidence type="ECO:0000256" key="2">
    <source>
        <dbReference type="SAM" id="MobiDB-lite"/>
    </source>
</evidence>
<dbReference type="InterPro" id="IPR012337">
    <property type="entry name" value="RNaseH-like_sf"/>
</dbReference>
<keyword evidence="6" id="KW-1185">Reference proteome</keyword>